<dbReference type="InterPro" id="IPR023214">
    <property type="entry name" value="HAD_sf"/>
</dbReference>
<evidence type="ECO:0000313" key="1">
    <source>
        <dbReference type="EMBL" id="SDJ05445.1"/>
    </source>
</evidence>
<dbReference type="OrthoDB" id="3362560at2"/>
<dbReference type="PANTHER" id="PTHR46649">
    <property type="match status" value="1"/>
</dbReference>
<dbReference type="AlphaFoldDB" id="A0A1G8QM47"/>
<dbReference type="EMBL" id="FNDN01000015">
    <property type="protein sequence ID" value="SDJ05445.1"/>
    <property type="molecule type" value="Genomic_DNA"/>
</dbReference>
<name>A0A1G8QM47_9NOCA</name>
<dbReference type="NCBIfam" id="TIGR01549">
    <property type="entry name" value="HAD-SF-IA-v1"/>
    <property type="match status" value="1"/>
</dbReference>
<dbReference type="RefSeq" id="WP_072738794.1">
    <property type="nucleotide sequence ID" value="NZ_CP048813.1"/>
</dbReference>
<sequence>MIDAVVFDFSGTLFRLEPNERWDGLFRDEHGRELDADTQSTIMTRMTAPVGTDVPMDEATAEAWERRDLDPALHRVAYLHILQQSGVTDPDLREAIYSLATDPDGWTPYPDTGAVLQQVHDAGVRVAVLSNIAFDARRAFASRGWDRWVDVFVLSFEVGAVKPDERIFEIAAERLGTAPTRALMVGDSAEADGAARHLGYEFVLVEPVPTRERPRGLLDAVAPYLPTRAPD</sequence>
<reference evidence="1 2" key="1">
    <citation type="submission" date="2016-10" db="EMBL/GenBank/DDBJ databases">
        <authorList>
            <person name="de Groot N.N."/>
        </authorList>
    </citation>
    <scope>NUCLEOTIDE SEQUENCE [LARGE SCALE GENOMIC DNA]</scope>
    <source>
        <strain evidence="1 2">DSM 44892</strain>
    </source>
</reference>
<dbReference type="SUPFAM" id="SSF56784">
    <property type="entry name" value="HAD-like"/>
    <property type="match status" value="1"/>
</dbReference>
<dbReference type="NCBIfam" id="TIGR01509">
    <property type="entry name" value="HAD-SF-IA-v3"/>
    <property type="match status" value="1"/>
</dbReference>
<proteinExistence type="predicted"/>
<evidence type="ECO:0000313" key="2">
    <source>
        <dbReference type="Proteomes" id="UP000183263"/>
    </source>
</evidence>
<dbReference type="InterPro" id="IPR006439">
    <property type="entry name" value="HAD-SF_hydro_IA"/>
</dbReference>
<keyword evidence="2" id="KW-1185">Reference proteome</keyword>
<organism evidence="1 2">
    <name type="scientific">Rhodococcus triatomae</name>
    <dbReference type="NCBI Taxonomy" id="300028"/>
    <lineage>
        <taxon>Bacteria</taxon>
        <taxon>Bacillati</taxon>
        <taxon>Actinomycetota</taxon>
        <taxon>Actinomycetes</taxon>
        <taxon>Mycobacteriales</taxon>
        <taxon>Nocardiaceae</taxon>
        <taxon>Rhodococcus</taxon>
    </lineage>
</organism>
<dbReference type="SFLD" id="SFLDS00003">
    <property type="entry name" value="Haloacid_Dehalogenase"/>
    <property type="match status" value="1"/>
</dbReference>
<dbReference type="Proteomes" id="UP000183263">
    <property type="component" value="Unassembled WGS sequence"/>
</dbReference>
<dbReference type="SFLD" id="SFLDG01129">
    <property type="entry name" value="C1.5:_HAD__Beta-PGM__Phosphata"/>
    <property type="match status" value="1"/>
</dbReference>
<protein>
    <submittedName>
        <fullName evidence="1">Uncharacterized protein</fullName>
    </submittedName>
</protein>
<dbReference type="InterPro" id="IPR036412">
    <property type="entry name" value="HAD-like_sf"/>
</dbReference>
<gene>
    <name evidence="1" type="ORF">SAMN05444695_11571</name>
</gene>
<dbReference type="Gene3D" id="3.40.50.1000">
    <property type="entry name" value="HAD superfamily/HAD-like"/>
    <property type="match status" value="1"/>
</dbReference>
<dbReference type="PANTHER" id="PTHR46649:SF4">
    <property type="entry name" value="HALOACID DEHALOGENASE-LIKE HYDROLASE (HAD) SUPERFAMILY PROTEIN"/>
    <property type="match status" value="1"/>
</dbReference>
<dbReference type="PRINTS" id="PR00413">
    <property type="entry name" value="HADHALOGNASE"/>
</dbReference>
<dbReference type="Pfam" id="PF00702">
    <property type="entry name" value="Hydrolase"/>
    <property type="match status" value="1"/>
</dbReference>
<accession>A0A1G8QM47</accession>